<evidence type="ECO:0000256" key="1">
    <source>
        <dbReference type="ARBA" id="ARBA00006576"/>
    </source>
</evidence>
<dbReference type="CDD" id="cd01285">
    <property type="entry name" value="nucleoside_deaminase"/>
    <property type="match status" value="1"/>
</dbReference>
<dbReference type="InterPro" id="IPR016192">
    <property type="entry name" value="APOBEC/CMP_deaminase_Zn-bd"/>
</dbReference>
<comment type="caution">
    <text evidence="6">The sequence shown here is derived from an EMBL/GenBank/DDBJ whole genome shotgun (WGS) entry which is preliminary data.</text>
</comment>
<evidence type="ECO:0000256" key="2">
    <source>
        <dbReference type="ARBA" id="ARBA00022723"/>
    </source>
</evidence>
<dbReference type="GO" id="GO:0006152">
    <property type="term" value="P:purine nucleoside catabolic process"/>
    <property type="evidence" value="ECO:0007669"/>
    <property type="project" value="TreeGrafter"/>
</dbReference>
<dbReference type="PROSITE" id="PS51747">
    <property type="entry name" value="CYT_DCMP_DEAMINASES_2"/>
    <property type="match status" value="1"/>
</dbReference>
<dbReference type="Pfam" id="PF00383">
    <property type="entry name" value="dCMP_cyt_deam_1"/>
    <property type="match status" value="1"/>
</dbReference>
<dbReference type="RefSeq" id="WP_086595392.1">
    <property type="nucleotide sequence ID" value="NZ_MTSE01000009.1"/>
</dbReference>
<gene>
    <name evidence="6" type="ORF">BXP70_17530</name>
</gene>
<organism evidence="6 7">
    <name type="scientific">Hymenobacter crusticola</name>
    <dbReference type="NCBI Taxonomy" id="1770526"/>
    <lineage>
        <taxon>Bacteria</taxon>
        <taxon>Pseudomonadati</taxon>
        <taxon>Bacteroidota</taxon>
        <taxon>Cytophagia</taxon>
        <taxon>Cytophagales</taxon>
        <taxon>Hymenobacteraceae</taxon>
        <taxon>Hymenobacter</taxon>
    </lineage>
</organism>
<name>A0A243WAW4_9BACT</name>
<dbReference type="Gene3D" id="3.40.140.10">
    <property type="entry name" value="Cytidine Deaminase, domain 2"/>
    <property type="match status" value="1"/>
</dbReference>
<dbReference type="InterPro" id="IPR002125">
    <property type="entry name" value="CMP_dCMP_dom"/>
</dbReference>
<accession>A0A243WAW4</accession>
<dbReference type="GO" id="GO:0008270">
    <property type="term" value="F:zinc ion binding"/>
    <property type="evidence" value="ECO:0007669"/>
    <property type="project" value="InterPro"/>
</dbReference>
<proteinExistence type="inferred from homology"/>
<protein>
    <submittedName>
        <fullName evidence="6">tRNA-specific adenosine deaminase</fullName>
    </submittedName>
</protein>
<evidence type="ECO:0000313" key="6">
    <source>
        <dbReference type="EMBL" id="OUJ72704.1"/>
    </source>
</evidence>
<dbReference type="InterPro" id="IPR016193">
    <property type="entry name" value="Cytidine_deaminase-like"/>
</dbReference>
<comment type="similarity">
    <text evidence="1">Belongs to the cytidine and deoxycytidylate deaminase family.</text>
</comment>
<evidence type="ECO:0000259" key="5">
    <source>
        <dbReference type="PROSITE" id="PS51747"/>
    </source>
</evidence>
<keyword evidence="3" id="KW-0378">Hydrolase</keyword>
<feature type="domain" description="CMP/dCMP-type deaminase" evidence="5">
    <location>
        <begin position="3"/>
        <end position="134"/>
    </location>
</feature>
<dbReference type="SUPFAM" id="SSF53927">
    <property type="entry name" value="Cytidine deaminase-like"/>
    <property type="match status" value="1"/>
</dbReference>
<dbReference type="FunFam" id="3.40.140.10:FF:000011">
    <property type="entry name" value="tRNA-specific adenosine deaminase"/>
    <property type="match status" value="1"/>
</dbReference>
<dbReference type="Proteomes" id="UP000194873">
    <property type="component" value="Unassembled WGS sequence"/>
</dbReference>
<dbReference type="EMBL" id="MTSE01000009">
    <property type="protein sequence ID" value="OUJ72704.1"/>
    <property type="molecule type" value="Genomic_DNA"/>
</dbReference>
<dbReference type="PROSITE" id="PS00903">
    <property type="entry name" value="CYT_DCMP_DEAMINASES_1"/>
    <property type="match status" value="1"/>
</dbReference>
<keyword evidence="4" id="KW-0862">Zinc</keyword>
<dbReference type="OrthoDB" id="9802676at2"/>
<keyword evidence="2" id="KW-0479">Metal-binding</keyword>
<evidence type="ECO:0000256" key="4">
    <source>
        <dbReference type="ARBA" id="ARBA00022833"/>
    </source>
</evidence>
<keyword evidence="7" id="KW-1185">Reference proteome</keyword>
<dbReference type="GO" id="GO:0047974">
    <property type="term" value="F:guanosine deaminase activity"/>
    <property type="evidence" value="ECO:0007669"/>
    <property type="project" value="TreeGrafter"/>
</dbReference>
<dbReference type="PANTHER" id="PTHR11079">
    <property type="entry name" value="CYTOSINE DEAMINASE FAMILY MEMBER"/>
    <property type="match status" value="1"/>
</dbReference>
<evidence type="ECO:0000313" key="7">
    <source>
        <dbReference type="Proteomes" id="UP000194873"/>
    </source>
</evidence>
<dbReference type="AlphaFoldDB" id="A0A243WAW4"/>
<sequence>MEAPHDEFMREAIRLSIEKMQAGHGGPFGAVVVKDGEIIARGFNQVTSTHDPTCHAEVDAIRKACATLGTFQLTDCDLYTSCEPCPMCLGAIYWARPRRVFYGNTKQDAAAVGFDDHFIYDEIEKPLGERTIPMQELLREEARAGFRAWEEHESRKEY</sequence>
<dbReference type="PANTHER" id="PTHR11079:SF161">
    <property type="entry name" value="CMP_DCMP-TYPE DEAMINASE DOMAIN-CONTAINING PROTEIN"/>
    <property type="match status" value="1"/>
</dbReference>
<evidence type="ECO:0000256" key="3">
    <source>
        <dbReference type="ARBA" id="ARBA00022801"/>
    </source>
</evidence>
<reference evidence="6 7" key="1">
    <citation type="submission" date="2017-01" db="EMBL/GenBank/DDBJ databases">
        <title>A new Hymenobacter.</title>
        <authorList>
            <person name="Liang Y."/>
            <person name="Feng F."/>
        </authorList>
    </citation>
    <scope>NUCLEOTIDE SEQUENCE [LARGE SCALE GENOMIC DNA]</scope>
    <source>
        <strain evidence="6">MIMBbqt21</strain>
    </source>
</reference>